<protein>
    <submittedName>
        <fullName evidence="2">Uncharacterized protein</fullName>
    </submittedName>
</protein>
<dbReference type="InParanoid" id="A0A194R0L4"/>
<organism evidence="2 3">
    <name type="scientific">Papilio machaon</name>
    <name type="common">Old World swallowtail butterfly</name>
    <dbReference type="NCBI Taxonomy" id="76193"/>
    <lineage>
        <taxon>Eukaryota</taxon>
        <taxon>Metazoa</taxon>
        <taxon>Ecdysozoa</taxon>
        <taxon>Arthropoda</taxon>
        <taxon>Hexapoda</taxon>
        <taxon>Insecta</taxon>
        <taxon>Pterygota</taxon>
        <taxon>Neoptera</taxon>
        <taxon>Endopterygota</taxon>
        <taxon>Lepidoptera</taxon>
        <taxon>Glossata</taxon>
        <taxon>Ditrysia</taxon>
        <taxon>Papilionoidea</taxon>
        <taxon>Papilionidae</taxon>
        <taxon>Papilioninae</taxon>
        <taxon>Papilio</taxon>
    </lineage>
</organism>
<sequence length="714" mass="82350">MVPNGNVSGVNIHNGSNLRNTHQMYLNNQHNVQNDQNTYRPLDLSSFARNNNNHEPILRQQQQNIKIPSYNPSLLPHRPPLNKVPNQIPNVHVLLPNKRVDNFYNSGNQFAVTLPKNYYVQNNLKREVNRYRNRPENFKVTPVQPVVEHKDVERTTTGLLENKNGKILVPATVQPVSRVPHIDVNKELLNKLTPQLNNIQRSVINDALDRQKPTINHQNVFSQGNIQPQRTLQNPRNNLQTNHYPQNKRFTVIHDNGYVEYFDNLETILRKYPHPQRTLQNPRNNLQKNHYPQNKRFTVIHDNGYVEYFDNLDTILRKYPHVRITDNILKLIPNRNHNIPQSKPLTHNSDSNAKIKNNLPLEQHPNLFNKNVPPQTMLHTSKRTQNPKIETPKEYPKNIQKKDTSLMNKSNDNFGTLQTSTSLPIKVDNKKSEKLQSSNKPMKLQDNKEMNFIKNITTAENIVKIQSTDVSNKNNKTTTLKNRIPSDGNKQKPPIDVILNSEQKISHQENKTNTSPVISNNKYEHSENVTKLQEDLHLNKSKEVKTPIVIQNKTENKTVNTYESKPEIINKSSLNNDTVDKINGTQSNCTKQNEVKNKLKAQRVDEINQKDKGEKDVDYDEDLLSLVKPVMWFSTTDPEFWKKLVSVDENPNFIYIINVQSQPKIEKDRKTMIHANGTIVEEITETIWDAGDDEPPKITKTIKVTPANAVSDGA</sequence>
<dbReference type="Proteomes" id="UP000053240">
    <property type="component" value="Unassembled WGS sequence"/>
</dbReference>
<feature type="region of interest" description="Disordered" evidence="1">
    <location>
        <begin position="474"/>
        <end position="494"/>
    </location>
</feature>
<evidence type="ECO:0000256" key="1">
    <source>
        <dbReference type="SAM" id="MobiDB-lite"/>
    </source>
</evidence>
<dbReference type="EMBL" id="KQ460883">
    <property type="protein sequence ID" value="KPJ11242.1"/>
    <property type="molecule type" value="Genomic_DNA"/>
</dbReference>
<accession>A0A194R0L4</accession>
<reference evidence="2 3" key="1">
    <citation type="journal article" date="2015" name="Nat. Commun.">
        <title>Outbred genome sequencing and CRISPR/Cas9 gene editing in butterflies.</title>
        <authorList>
            <person name="Li X."/>
            <person name="Fan D."/>
            <person name="Zhang W."/>
            <person name="Liu G."/>
            <person name="Zhang L."/>
            <person name="Zhao L."/>
            <person name="Fang X."/>
            <person name="Chen L."/>
            <person name="Dong Y."/>
            <person name="Chen Y."/>
            <person name="Ding Y."/>
            <person name="Zhao R."/>
            <person name="Feng M."/>
            <person name="Zhu Y."/>
            <person name="Feng Y."/>
            <person name="Jiang X."/>
            <person name="Zhu D."/>
            <person name="Xiang H."/>
            <person name="Feng X."/>
            <person name="Li S."/>
            <person name="Wang J."/>
            <person name="Zhang G."/>
            <person name="Kronforst M.R."/>
            <person name="Wang W."/>
        </authorList>
    </citation>
    <scope>NUCLEOTIDE SEQUENCE [LARGE SCALE GENOMIC DNA]</scope>
    <source>
        <strain evidence="2">Ya'a_city_454_Pm</strain>
        <tissue evidence="2">Whole body</tissue>
    </source>
</reference>
<dbReference type="AlphaFoldDB" id="A0A194R0L4"/>
<name>A0A194R0L4_PAPMA</name>
<proteinExistence type="predicted"/>
<evidence type="ECO:0000313" key="3">
    <source>
        <dbReference type="Proteomes" id="UP000053240"/>
    </source>
</evidence>
<keyword evidence="3" id="KW-1185">Reference proteome</keyword>
<evidence type="ECO:0000313" key="2">
    <source>
        <dbReference type="EMBL" id="KPJ11242.1"/>
    </source>
</evidence>
<gene>
    <name evidence="2" type="ORF">RR48_14881</name>
</gene>